<evidence type="ECO:0000313" key="2">
    <source>
        <dbReference type="Proteomes" id="UP000316781"/>
    </source>
</evidence>
<dbReference type="Proteomes" id="UP000316781">
    <property type="component" value="Unassembled WGS sequence"/>
</dbReference>
<gene>
    <name evidence="1" type="ORF">FM996_13850</name>
</gene>
<name>A0A549SP01_METSR</name>
<proteinExistence type="predicted"/>
<accession>A0A549SP01</accession>
<sequence>MNWPAPQPGLVIRYSYLWEREAREGREEGVKDRPCAIILALLRENDAPIVRVLPITHAAPADPADGFEIPLATKRRLGLDSDRSWVVLTEANDFIWPGPDLRPAVSGDPSSVAYGMLPPGFMTALRARLIARWRAGPVRLVGRTE</sequence>
<dbReference type="RefSeq" id="WP_142863500.1">
    <property type="nucleotide sequence ID" value="NZ_VJMF01000057.1"/>
</dbReference>
<dbReference type="EMBL" id="VJMF01000057">
    <property type="protein sequence ID" value="TRL31352.1"/>
    <property type="molecule type" value="Genomic_DNA"/>
</dbReference>
<comment type="caution">
    <text evidence="1">The sequence shown here is derived from an EMBL/GenBank/DDBJ whole genome shotgun (WGS) entry which is preliminary data.</text>
</comment>
<reference evidence="1 2" key="1">
    <citation type="submission" date="2019-07" db="EMBL/GenBank/DDBJ databases">
        <title>Ln-dependent methylotrophs.</title>
        <authorList>
            <person name="Tani A."/>
        </authorList>
    </citation>
    <scope>NUCLEOTIDE SEQUENCE [LARGE SCALE GENOMIC DNA]</scope>
    <source>
        <strain evidence="1 2">SM89A</strain>
    </source>
</reference>
<evidence type="ECO:0008006" key="3">
    <source>
        <dbReference type="Google" id="ProtNLM"/>
    </source>
</evidence>
<dbReference type="AlphaFoldDB" id="A0A549SP01"/>
<evidence type="ECO:0000313" key="1">
    <source>
        <dbReference type="EMBL" id="TRL31352.1"/>
    </source>
</evidence>
<protein>
    <recommendedName>
        <fullName evidence="3">Growth inhibitor PemK</fullName>
    </recommendedName>
</protein>
<organism evidence="1 2">
    <name type="scientific">Methylosinus sporium</name>
    <dbReference type="NCBI Taxonomy" id="428"/>
    <lineage>
        <taxon>Bacteria</taxon>
        <taxon>Pseudomonadati</taxon>
        <taxon>Pseudomonadota</taxon>
        <taxon>Alphaproteobacteria</taxon>
        <taxon>Hyphomicrobiales</taxon>
        <taxon>Methylocystaceae</taxon>
        <taxon>Methylosinus</taxon>
    </lineage>
</organism>